<dbReference type="EMBL" id="FOEE01000003">
    <property type="protein sequence ID" value="SEO69860.1"/>
    <property type="molecule type" value="Genomic_DNA"/>
</dbReference>
<dbReference type="AlphaFoldDB" id="A0A1H8RU13"/>
<gene>
    <name evidence="3" type="ORF">SAMN05660991_01334</name>
</gene>
<reference evidence="4" key="1">
    <citation type="submission" date="2016-10" db="EMBL/GenBank/DDBJ databases">
        <authorList>
            <person name="Varghese N."/>
            <person name="Submissions S."/>
        </authorList>
    </citation>
    <scope>NUCLEOTIDE SEQUENCE [LARGE SCALE GENOMIC DNA]</scope>
    <source>
        <strain evidence="4">DSM 45413</strain>
    </source>
</reference>
<protein>
    <recommendedName>
        <fullName evidence="5">Metallo-peptidase family M12B Reprolysin-like</fullName>
    </recommendedName>
</protein>
<evidence type="ECO:0000313" key="3">
    <source>
        <dbReference type="EMBL" id="SEO69860.1"/>
    </source>
</evidence>
<sequence>MLAPLALPTAASAETAGPDTVVGELVQAWPEELGGHSSHDEDGLPLSWVETAAGDAVRVPTDEVSGLPVGATVEVTLGATVDDDAADEHDLDPARSVLAGEVRTSAPVAAATPSNSVTVVRVVPAGGVPDDVSVASLVAAVDGPVAEFWAGQTGGAVRFGVTSAFPDWVSTPATCTDPTGLWDAAAAAAGFESGPGRHLLVYVSSRPADLPGCSTALGQVGSGPGAGGRAYVRTLMPSLIAHELGHNLGLGHSSGRQCDGAVETGSCRTAGYRDYYDVMGASWEHLGSLNAPQAARLGVLPAVAQQGLAVGDAAATVALAPLSGTSGTRALRLDAPDGGAYWLEFRAPGGQDGWLAAAGNRFRLDAGVLLHRAGEHTDTALLLDGSPSAAADWDGDLQAALPVGVPVPVGGGAFIVTVQAVTGAGATVSVQPAARPVPGVPAGSVPGGPGPDVLPGDAGSAAGPAAAEPATVLAAGAPAGTDRVQADGIGADGVGTDQELAAQSHSTSSLWLLPLLTGLTVTGVALAGWRAVRRLRLARG</sequence>
<feature type="compositionally biased region" description="Low complexity" evidence="1">
    <location>
        <begin position="451"/>
        <end position="465"/>
    </location>
</feature>
<evidence type="ECO:0000256" key="2">
    <source>
        <dbReference type="SAM" id="Phobius"/>
    </source>
</evidence>
<evidence type="ECO:0000256" key="1">
    <source>
        <dbReference type="SAM" id="MobiDB-lite"/>
    </source>
</evidence>
<evidence type="ECO:0000313" key="4">
    <source>
        <dbReference type="Proteomes" id="UP000198960"/>
    </source>
</evidence>
<dbReference type="InterPro" id="IPR024079">
    <property type="entry name" value="MetalloPept_cat_dom_sf"/>
</dbReference>
<feature type="transmembrane region" description="Helical" evidence="2">
    <location>
        <begin position="510"/>
        <end position="532"/>
    </location>
</feature>
<accession>A0A1H8RU13</accession>
<dbReference type="Proteomes" id="UP000198960">
    <property type="component" value="Unassembled WGS sequence"/>
</dbReference>
<keyword evidence="4" id="KW-1185">Reference proteome</keyword>
<organism evidence="3 4">
    <name type="scientific">Trujillonella endophytica</name>
    <dbReference type="NCBI Taxonomy" id="673521"/>
    <lineage>
        <taxon>Bacteria</taxon>
        <taxon>Bacillati</taxon>
        <taxon>Actinomycetota</taxon>
        <taxon>Actinomycetes</taxon>
        <taxon>Geodermatophilales</taxon>
        <taxon>Geodermatophilaceae</taxon>
        <taxon>Trujillonella</taxon>
    </lineage>
</organism>
<dbReference type="Gene3D" id="3.40.390.10">
    <property type="entry name" value="Collagenase (Catalytic Domain)"/>
    <property type="match status" value="1"/>
</dbReference>
<proteinExistence type="predicted"/>
<name>A0A1H8RU13_9ACTN</name>
<dbReference type="SUPFAM" id="SSF55486">
    <property type="entry name" value="Metalloproteases ('zincins'), catalytic domain"/>
    <property type="match status" value="1"/>
</dbReference>
<keyword evidence="2" id="KW-0812">Transmembrane</keyword>
<dbReference type="GO" id="GO:0008237">
    <property type="term" value="F:metallopeptidase activity"/>
    <property type="evidence" value="ECO:0007669"/>
    <property type="project" value="InterPro"/>
</dbReference>
<dbReference type="STRING" id="673521.SAMN05660991_01334"/>
<feature type="region of interest" description="Disordered" evidence="1">
    <location>
        <begin position="439"/>
        <end position="465"/>
    </location>
</feature>
<keyword evidence="2" id="KW-0472">Membrane</keyword>
<evidence type="ECO:0008006" key="5">
    <source>
        <dbReference type="Google" id="ProtNLM"/>
    </source>
</evidence>
<keyword evidence="2" id="KW-1133">Transmembrane helix</keyword>